<dbReference type="InterPro" id="IPR036291">
    <property type="entry name" value="NAD(P)-bd_dom_sf"/>
</dbReference>
<dbReference type="STRING" id="542762.A0A4S4D396"/>
<dbReference type="PANTHER" id="PTHR43180:SF48">
    <property type="entry name" value="SECOISOLARICIRESINOL DEHYDROGENASE"/>
    <property type="match status" value="1"/>
</dbReference>
<organism evidence="3 4">
    <name type="scientific">Camellia sinensis var. sinensis</name>
    <name type="common">China tea</name>
    <dbReference type="NCBI Taxonomy" id="542762"/>
    <lineage>
        <taxon>Eukaryota</taxon>
        <taxon>Viridiplantae</taxon>
        <taxon>Streptophyta</taxon>
        <taxon>Embryophyta</taxon>
        <taxon>Tracheophyta</taxon>
        <taxon>Spermatophyta</taxon>
        <taxon>Magnoliopsida</taxon>
        <taxon>eudicotyledons</taxon>
        <taxon>Gunneridae</taxon>
        <taxon>Pentapetalae</taxon>
        <taxon>asterids</taxon>
        <taxon>Ericales</taxon>
        <taxon>Theaceae</taxon>
        <taxon>Camellia</taxon>
    </lineage>
</organism>
<proteinExistence type="inferred from homology"/>
<sequence length="194" mass="20765">MYSAEVNICSVALNSCAGLAWFCSDFGAEGGNSELRPEGRLLCCSITLAVVVQGFIYFFPGIESAVVQSWVSRSYFLAVQMYQSNGLEGKVALITGGARGIGECIARLFTKHGAKVIIADILDNMGHSVCEDLGDELAFYVHCDVSNESDIENAVNTVILKYGNLDIMINNAATGDEAKTSILDNEKSSIESLA</sequence>
<dbReference type="PANTHER" id="PTHR43180">
    <property type="entry name" value="3-OXOACYL-(ACYL-CARRIER-PROTEIN) REDUCTASE (AFU_ORTHOLOGUE AFUA_6G11210)"/>
    <property type="match status" value="1"/>
</dbReference>
<comment type="caution">
    <text evidence="3">The sequence shown here is derived from an EMBL/GenBank/DDBJ whole genome shotgun (WGS) entry which is preliminary data.</text>
</comment>
<accession>A0A4S4D396</accession>
<keyword evidence="2" id="KW-0560">Oxidoreductase</keyword>
<dbReference type="Gene3D" id="3.40.50.720">
    <property type="entry name" value="NAD(P)-binding Rossmann-like Domain"/>
    <property type="match status" value="1"/>
</dbReference>
<name>A0A4S4D396_CAMSN</name>
<keyword evidence="4" id="KW-1185">Reference proteome</keyword>
<evidence type="ECO:0000256" key="1">
    <source>
        <dbReference type="ARBA" id="ARBA00006484"/>
    </source>
</evidence>
<dbReference type="GO" id="GO:0016491">
    <property type="term" value="F:oxidoreductase activity"/>
    <property type="evidence" value="ECO:0007669"/>
    <property type="project" value="UniProtKB-KW"/>
</dbReference>
<dbReference type="Proteomes" id="UP000306102">
    <property type="component" value="Unassembled WGS sequence"/>
</dbReference>
<dbReference type="PRINTS" id="PR00081">
    <property type="entry name" value="GDHRDH"/>
</dbReference>
<dbReference type="SUPFAM" id="SSF51735">
    <property type="entry name" value="NAD(P)-binding Rossmann-fold domains"/>
    <property type="match status" value="1"/>
</dbReference>
<evidence type="ECO:0000313" key="4">
    <source>
        <dbReference type="Proteomes" id="UP000306102"/>
    </source>
</evidence>
<evidence type="ECO:0000256" key="2">
    <source>
        <dbReference type="ARBA" id="ARBA00023002"/>
    </source>
</evidence>
<dbReference type="InterPro" id="IPR002347">
    <property type="entry name" value="SDR_fam"/>
</dbReference>
<reference evidence="3 4" key="1">
    <citation type="journal article" date="2018" name="Proc. Natl. Acad. Sci. U.S.A.">
        <title>Draft genome sequence of Camellia sinensis var. sinensis provides insights into the evolution of the tea genome and tea quality.</title>
        <authorList>
            <person name="Wei C."/>
            <person name="Yang H."/>
            <person name="Wang S."/>
            <person name="Zhao J."/>
            <person name="Liu C."/>
            <person name="Gao L."/>
            <person name="Xia E."/>
            <person name="Lu Y."/>
            <person name="Tai Y."/>
            <person name="She G."/>
            <person name="Sun J."/>
            <person name="Cao H."/>
            <person name="Tong W."/>
            <person name="Gao Q."/>
            <person name="Li Y."/>
            <person name="Deng W."/>
            <person name="Jiang X."/>
            <person name="Wang W."/>
            <person name="Chen Q."/>
            <person name="Zhang S."/>
            <person name="Li H."/>
            <person name="Wu J."/>
            <person name="Wang P."/>
            <person name="Li P."/>
            <person name="Shi C."/>
            <person name="Zheng F."/>
            <person name="Jian J."/>
            <person name="Huang B."/>
            <person name="Shan D."/>
            <person name="Shi M."/>
            <person name="Fang C."/>
            <person name="Yue Y."/>
            <person name="Li F."/>
            <person name="Li D."/>
            <person name="Wei S."/>
            <person name="Han B."/>
            <person name="Jiang C."/>
            <person name="Yin Y."/>
            <person name="Xia T."/>
            <person name="Zhang Z."/>
            <person name="Bennetzen J.L."/>
            <person name="Zhao S."/>
            <person name="Wan X."/>
        </authorList>
    </citation>
    <scope>NUCLEOTIDE SEQUENCE [LARGE SCALE GENOMIC DNA]</scope>
    <source>
        <strain evidence="4">cv. Shuchazao</strain>
        <tissue evidence="3">Leaf</tissue>
    </source>
</reference>
<comment type="similarity">
    <text evidence="1">Belongs to the short-chain dehydrogenases/reductases (SDR) family.</text>
</comment>
<dbReference type="AlphaFoldDB" id="A0A4S4D396"/>
<evidence type="ECO:0000313" key="3">
    <source>
        <dbReference type="EMBL" id="THF96761.1"/>
    </source>
</evidence>
<protein>
    <submittedName>
        <fullName evidence="3">Uncharacterized protein</fullName>
    </submittedName>
</protein>
<gene>
    <name evidence="3" type="ORF">TEA_024184</name>
</gene>
<dbReference type="EMBL" id="SDRB02012762">
    <property type="protein sequence ID" value="THF96761.1"/>
    <property type="molecule type" value="Genomic_DNA"/>
</dbReference>
<dbReference type="Pfam" id="PF00106">
    <property type="entry name" value="adh_short"/>
    <property type="match status" value="1"/>
</dbReference>